<dbReference type="InterPro" id="IPR003115">
    <property type="entry name" value="ParB_N"/>
</dbReference>
<dbReference type="AlphaFoldDB" id="A0AAF1K9X2"/>
<dbReference type="InterPro" id="IPR011111">
    <property type="entry name" value="Plasmid_RepB"/>
</dbReference>
<dbReference type="Pfam" id="PF02195">
    <property type="entry name" value="ParB_N"/>
    <property type="match status" value="1"/>
</dbReference>
<dbReference type="SMART" id="SM00470">
    <property type="entry name" value="ParB"/>
    <property type="match status" value="1"/>
</dbReference>
<geneLocation type="plasmid" evidence="3 4">
    <name>unnamed2</name>
</geneLocation>
<dbReference type="Pfam" id="PF07506">
    <property type="entry name" value="RepB"/>
    <property type="match status" value="1"/>
</dbReference>
<dbReference type="InterPro" id="IPR004437">
    <property type="entry name" value="ParB/RepB/Spo0J"/>
</dbReference>
<dbReference type="NCBIfam" id="TIGR00180">
    <property type="entry name" value="parB_part"/>
    <property type="match status" value="1"/>
</dbReference>
<dbReference type="EMBL" id="CP117259">
    <property type="protein sequence ID" value="WFR99028.1"/>
    <property type="molecule type" value="Genomic_DNA"/>
</dbReference>
<keyword evidence="4" id="KW-1185">Reference proteome</keyword>
<evidence type="ECO:0000313" key="4">
    <source>
        <dbReference type="Proteomes" id="UP000249499"/>
    </source>
</evidence>
<evidence type="ECO:0000256" key="1">
    <source>
        <dbReference type="ARBA" id="ARBA00006295"/>
    </source>
</evidence>
<dbReference type="Gene3D" id="3.90.1530.30">
    <property type="match status" value="1"/>
</dbReference>
<dbReference type="SUPFAM" id="SSF109709">
    <property type="entry name" value="KorB DNA-binding domain-like"/>
    <property type="match status" value="1"/>
</dbReference>
<dbReference type="CDD" id="cd16405">
    <property type="entry name" value="RepB_like_N"/>
    <property type="match status" value="1"/>
</dbReference>
<dbReference type="Proteomes" id="UP000249499">
    <property type="component" value="Plasmid unnamed2"/>
</dbReference>
<dbReference type="InterPro" id="IPR017819">
    <property type="entry name" value="Plasmid_partition_RepB"/>
</dbReference>
<reference evidence="4" key="2">
    <citation type="journal article" date="2023" name="MicrobiologyOpen">
        <title>Genomics of the tumorigenes clade of the family Rhizobiaceae and description of Rhizobium rhododendri sp. nov.</title>
        <authorList>
            <person name="Kuzmanovic N."/>
            <person name="diCenzo G.C."/>
            <person name="Bunk B."/>
            <person name="Sproeer C."/>
            <person name="Fruehling A."/>
            <person name="Neumann-Schaal M."/>
            <person name="Overmann J."/>
            <person name="Smalla K."/>
        </authorList>
    </citation>
    <scope>NUCLEOTIDE SEQUENCE [LARGE SCALE GENOMIC DNA]</scope>
    <source>
        <strain evidence="4">1078</strain>
        <plasmid evidence="4">unnamed2</plasmid>
    </source>
</reference>
<dbReference type="Gene3D" id="1.10.10.2830">
    <property type="match status" value="1"/>
</dbReference>
<evidence type="ECO:0000259" key="2">
    <source>
        <dbReference type="SMART" id="SM00470"/>
    </source>
</evidence>
<sequence>MARKNVLSGLISEPETKFTAVNSTQPTSAPERQTSGYKGVGALGAVTRSIDALAAKADAAKAIEAKLTAGEVVIELDPDMIEDSFVSDRLVQLDAKFDELVEAIRLRGQDSPILVRPHPSRDGKYQIAFGHRRARAAKTLGRPVRAVVKKLDDRDHVIAQGQENSARADLSFIERAMFAGRLEKRTFDRETIMAALSADKTTVSKMLSVINRIPPAIVDAIGPALAVGRDRWHDLATRFDTPENIVRAGEFITRPEFLDAAADDRFDLLSTFLAGRGQARSVPVVKPVSEWREQSGAAKAEIKAGGKKYTIALKAENGPAFGAYITKNLDRLYQAFQDETKSEAGD</sequence>
<accession>A0AAF1K9X2</accession>
<dbReference type="RefSeq" id="WP_111221247.1">
    <property type="nucleotide sequence ID" value="NZ_CP117259.1"/>
</dbReference>
<dbReference type="KEGG" id="rtu:PR017_25620"/>
<dbReference type="GO" id="GO:0003677">
    <property type="term" value="F:DNA binding"/>
    <property type="evidence" value="ECO:0007669"/>
    <property type="project" value="InterPro"/>
</dbReference>
<reference evidence="3 4" key="1">
    <citation type="journal article" date="2018" name="Sci. Rep.">
        <title>Rhizobium tumorigenes sp. nov., a novel plant tumorigenic bacterium isolated from cane gall tumors on thornless blackberry.</title>
        <authorList>
            <person name="Kuzmanovi N."/>
            <person name="Smalla K."/>
            <person name="Gronow S."/>
            <person name="PuBawska J."/>
        </authorList>
    </citation>
    <scope>NUCLEOTIDE SEQUENCE [LARGE SCALE GENOMIC DNA]</scope>
    <source>
        <strain evidence="3 4">1078</strain>
    </source>
</reference>
<dbReference type="NCBIfam" id="TIGR03454">
    <property type="entry name" value="partition_RepB"/>
    <property type="match status" value="1"/>
</dbReference>
<gene>
    <name evidence="3" type="primary">repB</name>
    <name evidence="3" type="ORF">PR017_25620</name>
</gene>
<name>A0AAF1K9X2_9HYPH</name>
<dbReference type="PANTHER" id="PTHR33375">
    <property type="entry name" value="CHROMOSOME-PARTITIONING PROTEIN PARB-RELATED"/>
    <property type="match status" value="1"/>
</dbReference>
<dbReference type="InterPro" id="IPR036086">
    <property type="entry name" value="ParB/Sulfiredoxin_sf"/>
</dbReference>
<keyword evidence="3" id="KW-0614">Plasmid</keyword>
<proteinExistence type="inferred from homology"/>
<organism evidence="3 4">
    <name type="scientific">Rhizobium tumorigenes</name>
    <dbReference type="NCBI Taxonomy" id="2041385"/>
    <lineage>
        <taxon>Bacteria</taxon>
        <taxon>Pseudomonadati</taxon>
        <taxon>Pseudomonadota</taxon>
        <taxon>Alphaproteobacteria</taxon>
        <taxon>Hyphomicrobiales</taxon>
        <taxon>Rhizobiaceae</taxon>
        <taxon>Rhizobium/Agrobacterium group</taxon>
        <taxon>Rhizobium</taxon>
    </lineage>
</organism>
<dbReference type="SUPFAM" id="SSF110849">
    <property type="entry name" value="ParB/Sulfiredoxin"/>
    <property type="match status" value="1"/>
</dbReference>
<dbReference type="GO" id="GO:0007059">
    <property type="term" value="P:chromosome segregation"/>
    <property type="evidence" value="ECO:0007669"/>
    <property type="project" value="TreeGrafter"/>
</dbReference>
<dbReference type="InterPro" id="IPR050336">
    <property type="entry name" value="Chromosome_partition/occlusion"/>
</dbReference>
<feature type="domain" description="ParB-like N-terminal" evidence="2">
    <location>
        <begin position="74"/>
        <end position="165"/>
    </location>
</feature>
<dbReference type="InterPro" id="IPR037972">
    <property type="entry name" value="RepB_N"/>
</dbReference>
<evidence type="ECO:0000313" key="3">
    <source>
        <dbReference type="EMBL" id="WFR99028.1"/>
    </source>
</evidence>
<dbReference type="GO" id="GO:0005694">
    <property type="term" value="C:chromosome"/>
    <property type="evidence" value="ECO:0007669"/>
    <property type="project" value="TreeGrafter"/>
</dbReference>
<protein>
    <submittedName>
        <fullName evidence="3">Plasmid partitioning protein RepB</fullName>
    </submittedName>
</protein>
<comment type="similarity">
    <text evidence="1">Belongs to the ParB family.</text>
</comment>
<dbReference type="PANTHER" id="PTHR33375:SF1">
    <property type="entry name" value="CHROMOSOME-PARTITIONING PROTEIN PARB-RELATED"/>
    <property type="match status" value="1"/>
</dbReference>